<gene>
    <name evidence="2" type="ORF">D8674_003132</name>
</gene>
<sequence>MESMECTNPSIVVIEELSDKEKDVMARNCKPRKRKGLLTIEGPSDNKRLFIEEKVTVMCLDDGFHQENVVGTSVVKIEDAQVAKQVGEQGVQVGEQGEGQGVQVDEQVEDEDVQVGEQGEEEQGDTLFDVPLDFEGDQEGSDEEDSKENSDFVESDYGNDEYNPNFAKYDVIQEAHEVQYEQRTRRQS</sequence>
<reference evidence="2 3" key="1">
    <citation type="submission" date="2019-09" db="EMBL/GenBank/DDBJ databases">
        <authorList>
            <person name="Ou C."/>
        </authorList>
    </citation>
    <scope>NUCLEOTIDE SEQUENCE [LARGE SCALE GENOMIC DNA]</scope>
    <source>
        <strain evidence="2">S2</strain>
        <tissue evidence="2">Leaf</tissue>
    </source>
</reference>
<evidence type="ECO:0000256" key="1">
    <source>
        <dbReference type="SAM" id="MobiDB-lite"/>
    </source>
</evidence>
<feature type="compositionally biased region" description="Low complexity" evidence="1">
    <location>
        <begin position="88"/>
        <end position="105"/>
    </location>
</feature>
<dbReference type="EMBL" id="SMOL01000695">
    <property type="protein sequence ID" value="KAB2602127.1"/>
    <property type="molecule type" value="Genomic_DNA"/>
</dbReference>
<feature type="compositionally biased region" description="Acidic residues" evidence="1">
    <location>
        <begin position="106"/>
        <end position="124"/>
    </location>
</feature>
<protein>
    <submittedName>
        <fullName evidence="2">Uncharacterized protein</fullName>
    </submittedName>
</protein>
<dbReference type="AlphaFoldDB" id="A0A5N5FGP7"/>
<evidence type="ECO:0000313" key="2">
    <source>
        <dbReference type="EMBL" id="KAB2602127.1"/>
    </source>
</evidence>
<dbReference type="Proteomes" id="UP000327157">
    <property type="component" value="Chromosome 10"/>
</dbReference>
<feature type="region of interest" description="Disordered" evidence="1">
    <location>
        <begin position="88"/>
        <end position="165"/>
    </location>
</feature>
<proteinExistence type="predicted"/>
<evidence type="ECO:0000313" key="3">
    <source>
        <dbReference type="Proteomes" id="UP000327157"/>
    </source>
</evidence>
<reference evidence="3" key="2">
    <citation type="submission" date="2019-10" db="EMBL/GenBank/DDBJ databases">
        <title>A de novo genome assembly of a pear dwarfing rootstock.</title>
        <authorList>
            <person name="Wang F."/>
            <person name="Wang J."/>
            <person name="Li S."/>
            <person name="Zhang Y."/>
            <person name="Fang M."/>
            <person name="Ma L."/>
            <person name="Zhao Y."/>
            <person name="Jiang S."/>
        </authorList>
    </citation>
    <scope>NUCLEOTIDE SEQUENCE [LARGE SCALE GENOMIC DNA]</scope>
</reference>
<comment type="caution">
    <text evidence="2">The sequence shown here is derived from an EMBL/GenBank/DDBJ whole genome shotgun (WGS) entry which is preliminary data.</text>
</comment>
<keyword evidence="3" id="KW-1185">Reference proteome</keyword>
<accession>A0A5N5FGP7</accession>
<name>A0A5N5FGP7_9ROSA</name>
<organism evidence="2 3">
    <name type="scientific">Pyrus ussuriensis x Pyrus communis</name>
    <dbReference type="NCBI Taxonomy" id="2448454"/>
    <lineage>
        <taxon>Eukaryota</taxon>
        <taxon>Viridiplantae</taxon>
        <taxon>Streptophyta</taxon>
        <taxon>Embryophyta</taxon>
        <taxon>Tracheophyta</taxon>
        <taxon>Spermatophyta</taxon>
        <taxon>Magnoliopsida</taxon>
        <taxon>eudicotyledons</taxon>
        <taxon>Gunneridae</taxon>
        <taxon>Pentapetalae</taxon>
        <taxon>rosids</taxon>
        <taxon>fabids</taxon>
        <taxon>Rosales</taxon>
        <taxon>Rosaceae</taxon>
        <taxon>Amygdaloideae</taxon>
        <taxon>Maleae</taxon>
        <taxon>Pyrus</taxon>
    </lineage>
</organism>
<reference evidence="2 3" key="3">
    <citation type="submission" date="2019-11" db="EMBL/GenBank/DDBJ databases">
        <title>A de novo genome assembly of a pear dwarfing rootstock.</title>
        <authorList>
            <person name="Wang F."/>
            <person name="Wang J."/>
            <person name="Li S."/>
            <person name="Zhang Y."/>
            <person name="Fang M."/>
            <person name="Ma L."/>
            <person name="Zhao Y."/>
            <person name="Jiang S."/>
        </authorList>
    </citation>
    <scope>NUCLEOTIDE SEQUENCE [LARGE SCALE GENOMIC DNA]</scope>
    <source>
        <strain evidence="2">S2</strain>
        <tissue evidence="2">Leaf</tissue>
    </source>
</reference>
<feature type="compositionally biased region" description="Acidic residues" evidence="1">
    <location>
        <begin position="132"/>
        <end position="159"/>
    </location>
</feature>